<comment type="caution">
    <text evidence="1">The sequence shown here is derived from an EMBL/GenBank/DDBJ whole genome shotgun (WGS) entry which is preliminary data.</text>
</comment>
<accession>A0ACA9PN14</accession>
<proteinExistence type="predicted"/>
<keyword evidence="2" id="KW-1185">Reference proteome</keyword>
<protein>
    <submittedName>
        <fullName evidence="1">11225_t:CDS:1</fullName>
    </submittedName>
</protein>
<evidence type="ECO:0000313" key="1">
    <source>
        <dbReference type="EMBL" id="CAG8714668.1"/>
    </source>
</evidence>
<feature type="non-terminal residue" evidence="1">
    <location>
        <position position="48"/>
    </location>
</feature>
<dbReference type="EMBL" id="CAJVPU010030672">
    <property type="protein sequence ID" value="CAG8714668.1"/>
    <property type="molecule type" value="Genomic_DNA"/>
</dbReference>
<gene>
    <name evidence="1" type="ORF">DHETER_LOCUS12467</name>
</gene>
<name>A0ACA9PN14_9GLOM</name>
<dbReference type="Proteomes" id="UP000789702">
    <property type="component" value="Unassembled WGS sequence"/>
</dbReference>
<sequence>VKELGLKIDKPSRSLIVATTGTTSRPLGIIRNLPVKIQGRTIPIDVEV</sequence>
<feature type="non-terminal residue" evidence="1">
    <location>
        <position position="1"/>
    </location>
</feature>
<reference evidence="1" key="1">
    <citation type="submission" date="2021-06" db="EMBL/GenBank/DDBJ databases">
        <authorList>
            <person name="Kallberg Y."/>
            <person name="Tangrot J."/>
            <person name="Rosling A."/>
        </authorList>
    </citation>
    <scope>NUCLEOTIDE SEQUENCE</scope>
    <source>
        <strain evidence="1">IL203A</strain>
    </source>
</reference>
<evidence type="ECO:0000313" key="2">
    <source>
        <dbReference type="Proteomes" id="UP000789702"/>
    </source>
</evidence>
<organism evidence="1 2">
    <name type="scientific">Dentiscutata heterogama</name>
    <dbReference type="NCBI Taxonomy" id="1316150"/>
    <lineage>
        <taxon>Eukaryota</taxon>
        <taxon>Fungi</taxon>
        <taxon>Fungi incertae sedis</taxon>
        <taxon>Mucoromycota</taxon>
        <taxon>Glomeromycotina</taxon>
        <taxon>Glomeromycetes</taxon>
        <taxon>Diversisporales</taxon>
        <taxon>Gigasporaceae</taxon>
        <taxon>Dentiscutata</taxon>
    </lineage>
</organism>